<accession>A0ABX2DBJ8</accession>
<evidence type="ECO:0000313" key="10">
    <source>
        <dbReference type="Proteomes" id="UP000762110"/>
    </source>
</evidence>
<evidence type="ECO:0000256" key="5">
    <source>
        <dbReference type="ARBA" id="ARBA00022692"/>
    </source>
</evidence>
<protein>
    <submittedName>
        <fullName evidence="9">TolC family protein</fullName>
    </submittedName>
</protein>
<keyword evidence="10" id="KW-1185">Reference proteome</keyword>
<evidence type="ECO:0000256" key="6">
    <source>
        <dbReference type="ARBA" id="ARBA00023136"/>
    </source>
</evidence>
<dbReference type="EMBL" id="JABMKV010000002">
    <property type="protein sequence ID" value="NQX31441.1"/>
    <property type="molecule type" value="Genomic_DNA"/>
</dbReference>
<evidence type="ECO:0000256" key="3">
    <source>
        <dbReference type="ARBA" id="ARBA00022448"/>
    </source>
</evidence>
<dbReference type="Pfam" id="PF02321">
    <property type="entry name" value="OEP"/>
    <property type="match status" value="1"/>
</dbReference>
<feature type="chain" id="PRO_5046050454" evidence="8">
    <location>
        <begin position="22"/>
        <end position="438"/>
    </location>
</feature>
<keyword evidence="5" id="KW-0812">Transmembrane</keyword>
<evidence type="ECO:0000256" key="7">
    <source>
        <dbReference type="ARBA" id="ARBA00023237"/>
    </source>
</evidence>
<keyword evidence="6" id="KW-0472">Membrane</keyword>
<comment type="caution">
    <text evidence="9">The sequence shown here is derived from an EMBL/GenBank/DDBJ whole genome shotgun (WGS) entry which is preliminary data.</text>
</comment>
<reference evidence="9 10" key="1">
    <citation type="submission" date="2020-05" db="EMBL/GenBank/DDBJ databases">
        <title>Description of Pedobacter foliorum sp. nov.</title>
        <authorList>
            <person name="Qi S."/>
            <person name="Carlier A."/>
            <person name="Cnockaert M."/>
            <person name="Vandamme P."/>
        </authorList>
    </citation>
    <scope>NUCLEOTIDE SEQUENCE [LARGE SCALE GENOMIC DNA]</scope>
    <source>
        <strain evidence="9 10">LMG 31300</strain>
    </source>
</reference>
<evidence type="ECO:0000256" key="2">
    <source>
        <dbReference type="ARBA" id="ARBA00007613"/>
    </source>
</evidence>
<dbReference type="Proteomes" id="UP000762110">
    <property type="component" value="Unassembled WGS sequence"/>
</dbReference>
<keyword evidence="3" id="KW-0813">Transport</keyword>
<sequence length="438" mass="48563">MITNKLKTLFIALLLPVALQAQSVKKLSLQEAIDLGVANSKNLKLSQNKIDEAVARLAVVKDNVLPSASASFLYNHAEIPTNTLTIGGGNPIHLPNRADAFVGTAAVQEVIYGGGKYKYAQESTKLLTDVARLDADKNKEEISYAIINTYFSLFKVMQSKKVVAQNLEAIASQLKQAQRFFDQGIVTKNDVLRFQLQQANVSLTDLEIENNRKIINYNLDILLGLPEDTEVAITESDLPLKPVEPLSAYISTAFSNRQELQQLDLQNKVADFNIKSIKANTRPTVGIGANLYYINPSGNFIPPSEQYIMPITLGATVSWNIASLWNNKNKVAEAKIQQKEIVLQKDVVADNVKTELNKNYQNYNLAVQRINILETSIAQATENDRLLESKYKNNIASATDRIDAETLLYQAKINLELAKADAKLAYYTLLKSTGKISQ</sequence>
<dbReference type="PANTHER" id="PTHR30026:SF20">
    <property type="entry name" value="OUTER MEMBRANE PROTEIN TOLC"/>
    <property type="match status" value="1"/>
</dbReference>
<feature type="signal peptide" evidence="8">
    <location>
        <begin position="1"/>
        <end position="21"/>
    </location>
</feature>
<evidence type="ECO:0000256" key="8">
    <source>
        <dbReference type="SAM" id="SignalP"/>
    </source>
</evidence>
<dbReference type="SUPFAM" id="SSF56954">
    <property type="entry name" value="Outer membrane efflux proteins (OEP)"/>
    <property type="match status" value="1"/>
</dbReference>
<dbReference type="PANTHER" id="PTHR30026">
    <property type="entry name" value="OUTER MEMBRANE PROTEIN TOLC"/>
    <property type="match status" value="1"/>
</dbReference>
<proteinExistence type="inferred from homology"/>
<dbReference type="InterPro" id="IPR003423">
    <property type="entry name" value="OMP_efflux"/>
</dbReference>
<gene>
    <name evidence="9" type="ORF">HQN85_06880</name>
</gene>
<evidence type="ECO:0000313" key="9">
    <source>
        <dbReference type="EMBL" id="NQX31441.1"/>
    </source>
</evidence>
<evidence type="ECO:0000256" key="1">
    <source>
        <dbReference type="ARBA" id="ARBA00004442"/>
    </source>
</evidence>
<keyword evidence="8" id="KW-0732">Signal</keyword>
<evidence type="ECO:0000256" key="4">
    <source>
        <dbReference type="ARBA" id="ARBA00022452"/>
    </source>
</evidence>
<keyword evidence="4" id="KW-1134">Transmembrane beta strand</keyword>
<keyword evidence="7" id="KW-0998">Cell outer membrane</keyword>
<comment type="similarity">
    <text evidence="2">Belongs to the outer membrane factor (OMF) (TC 1.B.17) family.</text>
</comment>
<dbReference type="InterPro" id="IPR051906">
    <property type="entry name" value="TolC-like"/>
</dbReference>
<name>A0ABX2DBJ8_9SPHI</name>
<dbReference type="RefSeq" id="WP_173270546.1">
    <property type="nucleotide sequence ID" value="NZ_JABMKV010000002.1"/>
</dbReference>
<dbReference type="Gene3D" id="1.20.1600.10">
    <property type="entry name" value="Outer membrane efflux proteins (OEP)"/>
    <property type="match status" value="1"/>
</dbReference>
<comment type="subcellular location">
    <subcellularLocation>
        <location evidence="1">Cell outer membrane</location>
    </subcellularLocation>
</comment>
<organism evidence="9 10">
    <name type="scientific">Pedobacter boryungensis</name>
    <dbReference type="NCBI Taxonomy" id="869962"/>
    <lineage>
        <taxon>Bacteria</taxon>
        <taxon>Pseudomonadati</taxon>
        <taxon>Bacteroidota</taxon>
        <taxon>Sphingobacteriia</taxon>
        <taxon>Sphingobacteriales</taxon>
        <taxon>Sphingobacteriaceae</taxon>
        <taxon>Pedobacter</taxon>
    </lineage>
</organism>